<sequence>MEKDTPPVEVKEFIKLADFQVGPDHVTWNRVSLASDQWVCCLHDRLGEDMESAHTKEEGNHREKLQCVTVINLTQPGKFLTYHSVADSAGMNPLKPVIALKAGTKFQVYNISTRELLHQCTMEHEAVYWTWVNSELIAIVSDNALYHWCLEKENSVPEEVFKLDIRMSNCQIVSYKTDASFRWHAMTALNVEENSISGVTQFFCRELCASQCVSAHAVCFAQYTLDDNPYPSTVLCLASRQDCTLNGKIHVLELGPHTPGNYAPTSHSTDITFIEEYNKYDFPVSLQVSECHGLLYILTKYGHLYLCSMSNAACLFSMAISSHVLFSTAFNSASEGVLAINRAGQVLSICANRDSLIRHVRHALHKPKLAEKLDVLLHKNTLIRL</sequence>
<dbReference type="RefSeq" id="XP_013398554.1">
    <property type="nucleotide sequence ID" value="XM_013543100.1"/>
</dbReference>
<dbReference type="STRING" id="7574.A0A1S3ILZ9"/>
<evidence type="ECO:0000313" key="2">
    <source>
        <dbReference type="RefSeq" id="XP_013398554.1"/>
    </source>
</evidence>
<dbReference type="GO" id="GO:0006886">
    <property type="term" value="P:intracellular protein transport"/>
    <property type="evidence" value="ECO:0007669"/>
    <property type="project" value="InterPro"/>
</dbReference>
<dbReference type="GO" id="GO:0071439">
    <property type="term" value="C:clathrin complex"/>
    <property type="evidence" value="ECO:0007669"/>
    <property type="project" value="TreeGrafter"/>
</dbReference>
<dbReference type="InterPro" id="IPR016025">
    <property type="entry name" value="Clathrin_H-chain_N"/>
</dbReference>
<keyword evidence="1" id="KW-1185">Reference proteome</keyword>
<dbReference type="AlphaFoldDB" id="A0A1S3ILZ9"/>
<gene>
    <name evidence="2" type="primary">LOC106165028</name>
</gene>
<dbReference type="Gene3D" id="2.130.10.110">
    <property type="entry name" value="Clathrin heavy-chain terminal domain"/>
    <property type="match status" value="1"/>
</dbReference>
<evidence type="ECO:0000313" key="1">
    <source>
        <dbReference type="Proteomes" id="UP000085678"/>
    </source>
</evidence>
<dbReference type="GO" id="GO:0030132">
    <property type="term" value="C:clathrin coat of coated pit"/>
    <property type="evidence" value="ECO:0007669"/>
    <property type="project" value="InterPro"/>
</dbReference>
<dbReference type="PANTHER" id="PTHR10292:SF1">
    <property type="entry name" value="CLATHRIN HEAVY CHAIN"/>
    <property type="match status" value="1"/>
</dbReference>
<name>A0A1S3ILZ9_LINAN</name>
<dbReference type="GeneID" id="106165028"/>
<dbReference type="KEGG" id="lak:106165028"/>
<reference evidence="2" key="1">
    <citation type="submission" date="2025-08" db="UniProtKB">
        <authorList>
            <consortium name="RefSeq"/>
        </authorList>
    </citation>
    <scope>IDENTIFICATION</scope>
    <source>
        <tissue evidence="2">Gonads</tissue>
    </source>
</reference>
<accession>A0A1S3ILZ9</accession>
<dbReference type="PANTHER" id="PTHR10292">
    <property type="entry name" value="CLATHRIN HEAVY CHAIN RELATED"/>
    <property type="match status" value="1"/>
</dbReference>
<dbReference type="GO" id="GO:0030130">
    <property type="term" value="C:clathrin coat of trans-Golgi network vesicle"/>
    <property type="evidence" value="ECO:0007669"/>
    <property type="project" value="InterPro"/>
</dbReference>
<dbReference type="InParanoid" id="A0A1S3ILZ9"/>
<proteinExistence type="predicted"/>
<dbReference type="GO" id="GO:0005198">
    <property type="term" value="F:structural molecule activity"/>
    <property type="evidence" value="ECO:0007669"/>
    <property type="project" value="InterPro"/>
</dbReference>
<dbReference type="GO" id="GO:0006898">
    <property type="term" value="P:receptor-mediated endocytosis"/>
    <property type="evidence" value="ECO:0007669"/>
    <property type="project" value="TreeGrafter"/>
</dbReference>
<dbReference type="Proteomes" id="UP000085678">
    <property type="component" value="Unplaced"/>
</dbReference>
<protein>
    <submittedName>
        <fullName evidence="2">Clathrin heavy chain 1</fullName>
    </submittedName>
</protein>
<dbReference type="OrthoDB" id="2113814at2759"/>
<dbReference type="OMA" id="YGYLYLC"/>
<dbReference type="GO" id="GO:0032051">
    <property type="term" value="F:clathrin light chain binding"/>
    <property type="evidence" value="ECO:0007669"/>
    <property type="project" value="TreeGrafter"/>
</dbReference>
<organism evidence="1 2">
    <name type="scientific">Lingula anatina</name>
    <name type="common">Brachiopod</name>
    <name type="synonym">Lingula unguis</name>
    <dbReference type="NCBI Taxonomy" id="7574"/>
    <lineage>
        <taxon>Eukaryota</taxon>
        <taxon>Metazoa</taxon>
        <taxon>Spiralia</taxon>
        <taxon>Lophotrochozoa</taxon>
        <taxon>Brachiopoda</taxon>
        <taxon>Linguliformea</taxon>
        <taxon>Lingulata</taxon>
        <taxon>Lingulida</taxon>
        <taxon>Linguloidea</taxon>
        <taxon>Lingulidae</taxon>
        <taxon>Lingula</taxon>
    </lineage>
</organism>
<dbReference type="SUPFAM" id="SSF50989">
    <property type="entry name" value="Clathrin heavy-chain terminal domain"/>
    <property type="match status" value="1"/>
</dbReference>